<keyword evidence="2" id="KW-1185">Reference proteome</keyword>
<protein>
    <submittedName>
        <fullName evidence="1">Uncharacterized protein</fullName>
    </submittedName>
</protein>
<proteinExistence type="predicted"/>
<gene>
    <name evidence="1" type="ORF">H0485_19115</name>
</gene>
<name>A0ABS8CSD6_9RHOB</name>
<sequence length="75" mass="8442">MSALIQTADEIRYLTRYRADGSAYAIARLWIAGVPFQTDLSPQIERTISRLAAEHGLEVQDWRLDEPAKAQEAPV</sequence>
<reference evidence="1 2" key="1">
    <citation type="submission" date="2020-07" db="EMBL/GenBank/DDBJ databases">
        <title>Pseudogemmobacter sp. nov., isolated from poultry manure in Taiwan.</title>
        <authorList>
            <person name="Lin S.-Y."/>
            <person name="Tang Y.-S."/>
            <person name="Young C.-C."/>
        </authorList>
    </citation>
    <scope>NUCLEOTIDE SEQUENCE [LARGE SCALE GENOMIC DNA]</scope>
    <source>
        <strain evidence="1 2">CC-YST710</strain>
    </source>
</reference>
<comment type="caution">
    <text evidence="1">The sequence shown here is derived from an EMBL/GenBank/DDBJ whole genome shotgun (WGS) entry which is preliminary data.</text>
</comment>
<accession>A0ABS8CSD6</accession>
<evidence type="ECO:0000313" key="2">
    <source>
        <dbReference type="Proteomes" id="UP001198571"/>
    </source>
</evidence>
<organism evidence="1 2">
    <name type="scientific">Pseudogemmobacter faecipullorum</name>
    <dbReference type="NCBI Taxonomy" id="2755041"/>
    <lineage>
        <taxon>Bacteria</taxon>
        <taxon>Pseudomonadati</taxon>
        <taxon>Pseudomonadota</taxon>
        <taxon>Alphaproteobacteria</taxon>
        <taxon>Rhodobacterales</taxon>
        <taxon>Paracoccaceae</taxon>
        <taxon>Pseudogemmobacter</taxon>
    </lineage>
</organism>
<dbReference type="RefSeq" id="WP_226937521.1">
    <property type="nucleotide sequence ID" value="NZ_JACDXX010000028.1"/>
</dbReference>
<evidence type="ECO:0000313" key="1">
    <source>
        <dbReference type="EMBL" id="MCB5412093.1"/>
    </source>
</evidence>
<dbReference type="Proteomes" id="UP001198571">
    <property type="component" value="Unassembled WGS sequence"/>
</dbReference>
<dbReference type="EMBL" id="JACDXX010000028">
    <property type="protein sequence ID" value="MCB5412093.1"/>
    <property type="molecule type" value="Genomic_DNA"/>
</dbReference>